<feature type="region of interest" description="Disordered" evidence="1">
    <location>
        <begin position="335"/>
        <end position="477"/>
    </location>
</feature>
<feature type="compositionally biased region" description="Basic and acidic residues" evidence="1">
    <location>
        <begin position="239"/>
        <end position="265"/>
    </location>
</feature>
<accession>A0A7S4J786</accession>
<evidence type="ECO:0000259" key="2">
    <source>
        <dbReference type="Pfam" id="PF03457"/>
    </source>
</evidence>
<feature type="compositionally biased region" description="Basic and acidic residues" evidence="1">
    <location>
        <begin position="219"/>
        <end position="231"/>
    </location>
</feature>
<sequence length="477" mass="53252">MMKGEADEGPEQKRRLIMTPERLALLENIIQGDISLHPMVGTFDENLEMVKAFREKEGHCDHPDPKLRKWIVERRNDYRIMRGESNGRRRTCRINLNEEKLEKLKGIGLCMTPPCKCPRREDQTFEGQLRKKMNWSFQLQIRRYEERLEELQAYKARHGHCRPSRMNEKLAKFMGDVVKDGLQRRAEGKKADPRAMEEFLTPERVLLFQEIFCDKRTDTEKAADETVEAKKTKPAPTRTEAEKEAGVEAETGKEDSPGKPSKDETEVAEAVDGSDRASDNDINEPSGSQGDGELSAPSSGKDAAKENGDGFIGSVEENGDAFEKARRLVRERKEALERAVARQRRPSLRGEGPDSGGVPAEDGEDDGVGSETETESEAGGVDDEDGLDGGASEKAKVNEDALDEAHDVRMEGTPMEEIEGSDSDEEIADATSIWKRPRANDGAGSSERNEAPKLPDSLLGKARRRKSKRPRMDGTES</sequence>
<dbReference type="PANTHER" id="PTHR33418">
    <property type="entry name" value="HELICASE-ASSOCIATED"/>
    <property type="match status" value="1"/>
</dbReference>
<name>A0A7S4J786_9STRA</name>
<dbReference type="InterPro" id="IPR005114">
    <property type="entry name" value="Helicase_assoc"/>
</dbReference>
<organism evidence="3">
    <name type="scientific">Odontella aurita</name>
    <dbReference type="NCBI Taxonomy" id="265563"/>
    <lineage>
        <taxon>Eukaryota</taxon>
        <taxon>Sar</taxon>
        <taxon>Stramenopiles</taxon>
        <taxon>Ochrophyta</taxon>
        <taxon>Bacillariophyta</taxon>
        <taxon>Mediophyceae</taxon>
        <taxon>Biddulphiophycidae</taxon>
        <taxon>Eupodiscales</taxon>
        <taxon>Odontellaceae</taxon>
        <taxon>Odontella</taxon>
    </lineage>
</organism>
<proteinExistence type="predicted"/>
<feature type="region of interest" description="Disordered" evidence="1">
    <location>
        <begin position="219"/>
        <end position="322"/>
    </location>
</feature>
<dbReference type="Pfam" id="PF03457">
    <property type="entry name" value="HA"/>
    <property type="match status" value="1"/>
</dbReference>
<feature type="compositionally biased region" description="Basic and acidic residues" evidence="1">
    <location>
        <begin position="391"/>
        <end position="410"/>
    </location>
</feature>
<gene>
    <name evidence="3" type="ORF">OAUR00152_LOCUS23204</name>
</gene>
<feature type="domain" description="Helicase-associated" evidence="2">
    <location>
        <begin position="43"/>
        <end position="108"/>
    </location>
</feature>
<evidence type="ECO:0000256" key="1">
    <source>
        <dbReference type="SAM" id="MobiDB-lite"/>
    </source>
</evidence>
<feature type="compositionally biased region" description="Acidic residues" evidence="1">
    <location>
        <begin position="361"/>
        <end position="387"/>
    </location>
</feature>
<feature type="compositionally biased region" description="Acidic residues" evidence="1">
    <location>
        <begin position="414"/>
        <end position="428"/>
    </location>
</feature>
<protein>
    <recommendedName>
        <fullName evidence="2">Helicase-associated domain-containing protein</fullName>
    </recommendedName>
</protein>
<dbReference type="AlphaFoldDB" id="A0A7S4J786"/>
<dbReference type="PANTHER" id="PTHR33418:SF1">
    <property type="entry name" value="HELICASE-ASSOCIATED DOMAIN-CONTAINING PROTEIN"/>
    <property type="match status" value="1"/>
</dbReference>
<dbReference type="EMBL" id="HBKQ01033871">
    <property type="protein sequence ID" value="CAE2254605.1"/>
    <property type="molecule type" value="Transcribed_RNA"/>
</dbReference>
<dbReference type="Gene3D" id="6.10.140.530">
    <property type="match status" value="1"/>
</dbReference>
<evidence type="ECO:0000313" key="3">
    <source>
        <dbReference type="EMBL" id="CAE2254605.1"/>
    </source>
</evidence>
<reference evidence="3" key="1">
    <citation type="submission" date="2021-01" db="EMBL/GenBank/DDBJ databases">
        <authorList>
            <person name="Corre E."/>
            <person name="Pelletier E."/>
            <person name="Niang G."/>
            <person name="Scheremetjew M."/>
            <person name="Finn R."/>
            <person name="Kale V."/>
            <person name="Holt S."/>
            <person name="Cochrane G."/>
            <person name="Meng A."/>
            <person name="Brown T."/>
            <person name="Cohen L."/>
        </authorList>
    </citation>
    <scope>NUCLEOTIDE SEQUENCE</scope>
    <source>
        <strain evidence="3">Isolate 1302-5</strain>
    </source>
</reference>